<dbReference type="SUPFAM" id="SSF57850">
    <property type="entry name" value="RING/U-box"/>
    <property type="match status" value="1"/>
</dbReference>
<evidence type="ECO:0000256" key="8">
    <source>
        <dbReference type="ARBA" id="ARBA00022833"/>
    </source>
</evidence>
<keyword evidence="9" id="KW-0067">ATP-binding</keyword>
<dbReference type="InterPro" id="IPR001650">
    <property type="entry name" value="Helicase_C-like"/>
</dbReference>
<dbReference type="Pfam" id="PF00271">
    <property type="entry name" value="Helicase_C"/>
    <property type="match status" value="1"/>
</dbReference>
<dbReference type="SUPFAM" id="SSF57716">
    <property type="entry name" value="Glucocorticoid receptor-like (DNA-binding domain)"/>
    <property type="match status" value="1"/>
</dbReference>
<dbReference type="PROSITE" id="PS50064">
    <property type="entry name" value="ZF_PARP_2"/>
    <property type="match status" value="1"/>
</dbReference>
<comment type="similarity">
    <text evidence="2">Belongs to the SNF2/RAD54 helicase family.</text>
</comment>
<comment type="subcellular location">
    <subcellularLocation>
        <location evidence="1">Nucleus</location>
    </subcellularLocation>
</comment>
<dbReference type="SMART" id="SM00910">
    <property type="entry name" value="HIRAN"/>
    <property type="match status" value="1"/>
</dbReference>
<dbReference type="Gene3D" id="3.30.70.2330">
    <property type="match status" value="2"/>
</dbReference>
<dbReference type="SMART" id="SM00490">
    <property type="entry name" value="HELICc"/>
    <property type="match status" value="1"/>
</dbReference>
<feature type="region of interest" description="Disordered" evidence="12">
    <location>
        <begin position="97"/>
        <end position="169"/>
    </location>
</feature>
<gene>
    <name evidence="16" type="ORF">VKT23_000868</name>
</gene>
<dbReference type="PROSITE" id="PS50089">
    <property type="entry name" value="ZF_RING_2"/>
    <property type="match status" value="1"/>
</dbReference>
<comment type="caution">
    <text evidence="16">The sequence shown here is derived from an EMBL/GenBank/DDBJ whole genome shotgun (WGS) entry which is preliminary data.</text>
</comment>
<evidence type="ECO:0000256" key="1">
    <source>
        <dbReference type="ARBA" id="ARBA00004123"/>
    </source>
</evidence>
<evidence type="ECO:0000256" key="6">
    <source>
        <dbReference type="ARBA" id="ARBA00022801"/>
    </source>
</evidence>
<evidence type="ECO:0000256" key="12">
    <source>
        <dbReference type="SAM" id="MobiDB-lite"/>
    </source>
</evidence>
<dbReference type="Gene3D" id="3.40.50.300">
    <property type="entry name" value="P-loop containing nucleotide triphosphate hydrolases"/>
    <property type="match status" value="1"/>
</dbReference>
<dbReference type="PROSITE" id="PS00518">
    <property type="entry name" value="ZF_RING_1"/>
    <property type="match status" value="1"/>
</dbReference>
<dbReference type="InterPro" id="IPR050628">
    <property type="entry name" value="SNF2_RAD54_helicase_TF"/>
</dbReference>
<keyword evidence="8" id="KW-0862">Zinc</keyword>
<feature type="compositionally biased region" description="Basic and acidic residues" evidence="12">
    <location>
        <begin position="344"/>
        <end position="365"/>
    </location>
</feature>
<evidence type="ECO:0000256" key="11">
    <source>
        <dbReference type="PROSITE-ProRule" id="PRU00175"/>
    </source>
</evidence>
<dbReference type="PANTHER" id="PTHR45626">
    <property type="entry name" value="TRANSCRIPTION TERMINATION FACTOR 2-RELATED"/>
    <property type="match status" value="1"/>
</dbReference>
<keyword evidence="6" id="KW-0378">Hydrolase</keyword>
<dbReference type="InterPro" id="IPR049730">
    <property type="entry name" value="SNF2/RAD54-like_C"/>
</dbReference>
<evidence type="ECO:0000256" key="10">
    <source>
        <dbReference type="ARBA" id="ARBA00023242"/>
    </source>
</evidence>
<feature type="region of interest" description="Disordered" evidence="12">
    <location>
        <begin position="945"/>
        <end position="1019"/>
    </location>
</feature>
<feature type="compositionally biased region" description="Acidic residues" evidence="12">
    <location>
        <begin position="972"/>
        <end position="998"/>
    </location>
</feature>
<dbReference type="InterPro" id="IPR036957">
    <property type="entry name" value="Znf_PARP_sf"/>
</dbReference>
<evidence type="ECO:0000256" key="9">
    <source>
        <dbReference type="ARBA" id="ARBA00022840"/>
    </source>
</evidence>
<dbReference type="EMBL" id="JBANRG010000001">
    <property type="protein sequence ID" value="KAK7472758.1"/>
    <property type="molecule type" value="Genomic_DNA"/>
</dbReference>
<keyword evidence="17" id="KW-1185">Reference proteome</keyword>
<dbReference type="InterPro" id="IPR001841">
    <property type="entry name" value="Znf_RING"/>
</dbReference>
<dbReference type="SMART" id="SM01336">
    <property type="entry name" value="zf-PARP"/>
    <property type="match status" value="1"/>
</dbReference>
<dbReference type="CDD" id="cd18793">
    <property type="entry name" value="SF2_C_SNF"/>
    <property type="match status" value="1"/>
</dbReference>
<accession>A0ABR1KAR3</accession>
<feature type="compositionally biased region" description="Low complexity" evidence="12">
    <location>
        <begin position="313"/>
        <end position="328"/>
    </location>
</feature>
<dbReference type="PROSITE" id="PS51192">
    <property type="entry name" value="HELICASE_ATP_BIND_1"/>
    <property type="match status" value="1"/>
</dbReference>
<evidence type="ECO:0000259" key="13">
    <source>
        <dbReference type="PROSITE" id="PS50064"/>
    </source>
</evidence>
<evidence type="ECO:0000256" key="2">
    <source>
        <dbReference type="ARBA" id="ARBA00007025"/>
    </source>
</evidence>
<keyword evidence="7" id="KW-0347">Helicase</keyword>
<keyword evidence="10" id="KW-0539">Nucleus</keyword>
<evidence type="ECO:0000256" key="5">
    <source>
        <dbReference type="ARBA" id="ARBA00022771"/>
    </source>
</evidence>
<feature type="domain" description="RING-type" evidence="14">
    <location>
        <begin position="808"/>
        <end position="846"/>
    </location>
</feature>
<dbReference type="SUPFAM" id="SSF52540">
    <property type="entry name" value="P-loop containing nucleoside triphosphate hydrolases"/>
    <property type="match status" value="2"/>
</dbReference>
<dbReference type="PANTHER" id="PTHR45626:SF17">
    <property type="entry name" value="HELICASE-LIKE TRANSCRIPTION FACTOR"/>
    <property type="match status" value="1"/>
</dbReference>
<dbReference type="InterPro" id="IPR038718">
    <property type="entry name" value="SNF2-like_sf"/>
</dbReference>
<dbReference type="InterPro" id="IPR027417">
    <property type="entry name" value="P-loop_NTPase"/>
</dbReference>
<dbReference type="InterPro" id="IPR013083">
    <property type="entry name" value="Znf_RING/FYVE/PHD"/>
</dbReference>
<feature type="compositionally biased region" description="Polar residues" evidence="12">
    <location>
        <begin position="148"/>
        <end position="157"/>
    </location>
</feature>
<dbReference type="InterPro" id="IPR014001">
    <property type="entry name" value="Helicase_ATP-bd"/>
</dbReference>
<evidence type="ECO:0000256" key="4">
    <source>
        <dbReference type="ARBA" id="ARBA00022741"/>
    </source>
</evidence>
<dbReference type="Gene3D" id="3.30.40.10">
    <property type="entry name" value="Zinc/RING finger domain, C3HC4 (zinc finger)"/>
    <property type="match status" value="1"/>
</dbReference>
<organism evidence="16 17">
    <name type="scientific">Marasmiellus scandens</name>
    <dbReference type="NCBI Taxonomy" id="2682957"/>
    <lineage>
        <taxon>Eukaryota</taxon>
        <taxon>Fungi</taxon>
        <taxon>Dikarya</taxon>
        <taxon>Basidiomycota</taxon>
        <taxon>Agaricomycotina</taxon>
        <taxon>Agaricomycetes</taxon>
        <taxon>Agaricomycetidae</taxon>
        <taxon>Agaricales</taxon>
        <taxon>Marasmiineae</taxon>
        <taxon>Omphalotaceae</taxon>
        <taxon>Marasmiellus</taxon>
    </lineage>
</organism>
<evidence type="ECO:0000313" key="17">
    <source>
        <dbReference type="Proteomes" id="UP001498398"/>
    </source>
</evidence>
<keyword evidence="5 11" id="KW-0863">Zinc-finger</keyword>
<feature type="compositionally biased region" description="Low complexity" evidence="12">
    <location>
        <begin position="950"/>
        <end position="959"/>
    </location>
</feature>
<dbReference type="SMART" id="SM00184">
    <property type="entry name" value="RING"/>
    <property type="match status" value="1"/>
</dbReference>
<dbReference type="Pfam" id="PF13639">
    <property type="entry name" value="zf-RING_2"/>
    <property type="match status" value="1"/>
</dbReference>
<dbReference type="Pfam" id="PF08797">
    <property type="entry name" value="HIRAN"/>
    <property type="match status" value="1"/>
</dbReference>
<protein>
    <submittedName>
        <fullName evidence="16">Uncharacterized protein</fullName>
    </submittedName>
</protein>
<evidence type="ECO:0000256" key="7">
    <source>
        <dbReference type="ARBA" id="ARBA00022806"/>
    </source>
</evidence>
<feature type="region of interest" description="Disordered" evidence="12">
    <location>
        <begin position="853"/>
        <end position="878"/>
    </location>
</feature>
<evidence type="ECO:0000313" key="16">
    <source>
        <dbReference type="EMBL" id="KAK7472758.1"/>
    </source>
</evidence>
<evidence type="ECO:0000259" key="14">
    <source>
        <dbReference type="PROSITE" id="PS50089"/>
    </source>
</evidence>
<dbReference type="InterPro" id="IPR017907">
    <property type="entry name" value="Znf_RING_CS"/>
</dbReference>
<dbReference type="Gene3D" id="3.30.1740.10">
    <property type="entry name" value="Zinc finger, PARP-type"/>
    <property type="match status" value="1"/>
</dbReference>
<dbReference type="Proteomes" id="UP001498398">
    <property type="component" value="Unassembled WGS sequence"/>
</dbReference>
<feature type="region of interest" description="Disordered" evidence="12">
    <location>
        <begin position="313"/>
        <end position="383"/>
    </location>
</feature>
<dbReference type="Pfam" id="PF00645">
    <property type="entry name" value="zf-PARP"/>
    <property type="match status" value="1"/>
</dbReference>
<proteinExistence type="inferred from homology"/>
<dbReference type="SMART" id="SM00487">
    <property type="entry name" value="DEXDc"/>
    <property type="match status" value="1"/>
</dbReference>
<keyword evidence="3" id="KW-0479">Metal-binding</keyword>
<name>A0ABR1KAR3_9AGAR</name>
<feature type="compositionally biased region" description="Basic residues" evidence="12">
    <location>
        <begin position="1003"/>
        <end position="1013"/>
    </location>
</feature>
<evidence type="ECO:0000256" key="3">
    <source>
        <dbReference type="ARBA" id="ARBA00022723"/>
    </source>
</evidence>
<dbReference type="InterPro" id="IPR000330">
    <property type="entry name" value="SNF2_N"/>
</dbReference>
<dbReference type="Pfam" id="PF00176">
    <property type="entry name" value="SNF2-rel_dom"/>
    <property type="match status" value="1"/>
</dbReference>
<dbReference type="InterPro" id="IPR014905">
    <property type="entry name" value="HIRAN"/>
</dbReference>
<reference evidence="16 17" key="1">
    <citation type="submission" date="2024-01" db="EMBL/GenBank/DDBJ databases">
        <title>A draft genome for the cacao thread blight pathogen Marasmiellus scandens.</title>
        <authorList>
            <person name="Baruah I.K."/>
            <person name="Leung J."/>
            <person name="Bukari Y."/>
            <person name="Amoako-Attah I."/>
            <person name="Meinhardt L.W."/>
            <person name="Bailey B.A."/>
            <person name="Cohen S.P."/>
        </authorList>
    </citation>
    <scope>NUCLEOTIDE SEQUENCE [LARGE SCALE GENOMIC DNA]</scope>
    <source>
        <strain evidence="16 17">GH-19</strain>
    </source>
</reference>
<keyword evidence="4" id="KW-0547">Nucleotide-binding</keyword>
<dbReference type="Gene3D" id="3.40.50.10810">
    <property type="entry name" value="Tandem AAA-ATPase domain"/>
    <property type="match status" value="1"/>
</dbReference>
<feature type="domain" description="Helicase ATP-binding" evidence="15">
    <location>
        <begin position="469"/>
        <end position="649"/>
    </location>
</feature>
<feature type="compositionally biased region" description="Polar residues" evidence="12">
    <location>
        <begin position="128"/>
        <end position="140"/>
    </location>
</feature>
<feature type="compositionally biased region" description="Basic and acidic residues" evidence="12">
    <location>
        <begin position="373"/>
        <end position="383"/>
    </location>
</feature>
<sequence>MTSQYHMFGYCKSTRAKCHGQPPCKGSPVAPGTLRYGKITPNQYGSDKVEWMHWGCVTSQTLAEISSSVENISGFKDLKLSDQQKIRRAIVERHVDPADIPATARKPEAPRPQAPPVQTAVQRGAPIQASTSATQASTGQNKRKAQDQALTSSQAPVSQVVDVDDPEDNAPEEAIDELYCCLNTNVVGLQYYKGLVGPGEEVLLIREPSNPYDVYVFNNNYGQQIYGLHRNAIQVKNIGRTQVGHVPRNVAAKLAPLMDQKLVNVEGVMRDGNLSGFKGYTLKMTVKIYGSSEKRAELEPKLIWATPGQRGFQRQNASAASSSQVPQATKAAPVAGPSGSKLSAAERAKREAAQRQREEELRKAGELSNMLKTLEKKDDDERRSSLLDTVCSVEDILNLPEYPSPPGIQTGDLKVDLLRHQKQCLKWCIDKEYPKLPAKETDKPVQFWEMRNKQGQKYYFNTATKTPQTEAPLLGRGSIVADAMGLGKTLTMLALILATKKDVPRNFSKATLVVVPLSVLSNWEKQIEDHCFEDSLSYCTYYGNSRSQFGAAELAQYDVVFTTYQTVTGEHEDTSKANPKKKKKMEHPLFEVKWKRVILDEGHSIRNPKTKMAKAACGLEAQRRWVVSGTPIINSVRDLGSLLSFLQICRPLDNPDFFNRLLLRPLKNGDYTGVSLLKTLMNEICIRRTKDMQDSSGKPLVPLPPVEMVMVPVALNPEARTLYDQVQELSQQRFHSLLQTNNRSLIQSSALALLTRLRQLALHPGLLPPNYLEQLDSDGTPEIAEITPEVKEKLQDRLAQFIEDSEECPICLNPPNDPKITRCAHIFCFECIQQATARDSRCPNDRRPLNLNELLEPRPAHEATQFQSRVEENDTTNNMPSAKIEQLINLLRLTPGGEKSLVFSQFTIAEALTAEGIPFVRFDGQMSAAKRQAAIARFSIPLQKEKRTVSSASQASSKSQRSRKASRKIVMDEEDGDDDDDDFVAPVGDDDDDFDMDMDDTKGKKKAKGKGKQKSLPESDFDEDIEFDVGSDENPAVMLISLKAGALGLNLTVANNVYLMDPWWQEGIESQAIDRVNRIGQTKNVHVYQLISENTVESKVLDIQERKKKLIAEAFSGRAQTQTQKREARMQEIMELLGARQQEVSRLESTD</sequence>
<evidence type="ECO:0000259" key="15">
    <source>
        <dbReference type="PROSITE" id="PS51192"/>
    </source>
</evidence>
<feature type="domain" description="PARP-type" evidence="13">
    <location>
        <begin position="6"/>
        <end position="90"/>
    </location>
</feature>
<dbReference type="InterPro" id="IPR001510">
    <property type="entry name" value="Znf_PARP"/>
</dbReference>